<reference evidence="2 3" key="1">
    <citation type="submission" date="2019-07" db="EMBL/GenBank/DDBJ databases">
        <title>Complete Genome Sequence and Methylome Analysis of Nocardia otitidis-caviarum NEB252.</title>
        <authorList>
            <person name="Fomenkov A."/>
            <person name="Anton B.P."/>
            <person name="Vincze T."/>
            <person name="Roberts R.J."/>
        </authorList>
    </citation>
    <scope>NUCLEOTIDE SEQUENCE [LARGE SCALE GENOMIC DNA]</scope>
    <source>
        <strain evidence="2 3">NEB252</strain>
    </source>
</reference>
<dbReference type="GeneID" id="80335756"/>
<dbReference type="RefSeq" id="WP_143982650.1">
    <property type="nucleotide sequence ID" value="NZ_CP041695.1"/>
</dbReference>
<proteinExistence type="predicted"/>
<dbReference type="InterPro" id="IPR043917">
    <property type="entry name" value="DUF5753"/>
</dbReference>
<accession>A0A516NRS3</accession>
<dbReference type="AlphaFoldDB" id="A0A516NRS3"/>
<gene>
    <name evidence="2" type="ORF">FOH10_25690</name>
</gene>
<dbReference type="KEGG" id="nod:FOH10_25690"/>
<dbReference type="GO" id="GO:0003677">
    <property type="term" value="F:DNA binding"/>
    <property type="evidence" value="ECO:0007669"/>
    <property type="project" value="InterPro"/>
</dbReference>
<dbReference type="PROSITE" id="PS50943">
    <property type="entry name" value="HTH_CROC1"/>
    <property type="match status" value="1"/>
</dbReference>
<evidence type="ECO:0000259" key="1">
    <source>
        <dbReference type="PROSITE" id="PS50943"/>
    </source>
</evidence>
<dbReference type="Pfam" id="PF19054">
    <property type="entry name" value="DUF5753"/>
    <property type="match status" value="1"/>
</dbReference>
<feature type="domain" description="HTH cro/C1-type" evidence="1">
    <location>
        <begin position="21"/>
        <end position="75"/>
    </location>
</feature>
<dbReference type="CDD" id="cd00093">
    <property type="entry name" value="HTH_XRE"/>
    <property type="match status" value="1"/>
</dbReference>
<dbReference type="Gene3D" id="1.10.260.40">
    <property type="entry name" value="lambda repressor-like DNA-binding domains"/>
    <property type="match status" value="1"/>
</dbReference>
<dbReference type="EMBL" id="CP041695">
    <property type="protein sequence ID" value="QDP81608.1"/>
    <property type="molecule type" value="Genomic_DNA"/>
</dbReference>
<organism evidence="2 3">
    <name type="scientific">Nocardia otitidiscaviarum</name>
    <dbReference type="NCBI Taxonomy" id="1823"/>
    <lineage>
        <taxon>Bacteria</taxon>
        <taxon>Bacillati</taxon>
        <taxon>Actinomycetota</taxon>
        <taxon>Actinomycetes</taxon>
        <taxon>Mycobacteriales</taxon>
        <taxon>Nocardiaceae</taxon>
        <taxon>Nocardia</taxon>
    </lineage>
</organism>
<dbReference type="InterPro" id="IPR001387">
    <property type="entry name" value="Cro/C1-type_HTH"/>
</dbReference>
<evidence type="ECO:0000313" key="3">
    <source>
        <dbReference type="Proteomes" id="UP000317039"/>
    </source>
</evidence>
<dbReference type="InterPro" id="IPR010982">
    <property type="entry name" value="Lambda_DNA-bd_dom_sf"/>
</dbReference>
<name>A0A516NRS3_9NOCA</name>
<dbReference type="SMART" id="SM00530">
    <property type="entry name" value="HTH_XRE"/>
    <property type="match status" value="1"/>
</dbReference>
<evidence type="ECO:0000313" key="2">
    <source>
        <dbReference type="EMBL" id="QDP81608.1"/>
    </source>
</evidence>
<dbReference type="Proteomes" id="UP000317039">
    <property type="component" value="Chromosome"/>
</dbReference>
<protein>
    <submittedName>
        <fullName evidence="2">Helix-turn-helix domain-containing protein</fullName>
    </submittedName>
</protein>
<dbReference type="SUPFAM" id="SSF47413">
    <property type="entry name" value="lambda repressor-like DNA-binding domains"/>
    <property type="match status" value="1"/>
</dbReference>
<dbReference type="Pfam" id="PF13560">
    <property type="entry name" value="HTH_31"/>
    <property type="match status" value="1"/>
</dbReference>
<sequence>MTQANGEAGSTLPRRQLGRYLLEWRSRAGYTQAKAAQLLEIGATSLGRLEKGENSRIKSRDIQAACDLYGVPEDLTAALVGLARQANVKNWWHQYGDLIPKDFDVYVGLEAAAARIITYQPELVPGLLQIADYDRALATSRPDDTDDERERRVQLKMQRQRIVTRKTQPVRLDVVVGEAALHRIAGSRGVMAAQLRHLADRSTDENVELRVLPFAAGFPSGISMPPFVVLQYGESAPGEPVEPPVVFLEGVVGNLYIEDADDVVSFARSYDRIRNAALDCTTSRQLLRQLAREYGSGH</sequence>